<reference evidence="1 2" key="1">
    <citation type="submission" date="2020-06" db="EMBL/GenBank/DDBJ databases">
        <title>The genome sequence of Candidatus Regiella insecticola strain Tut.</title>
        <authorList>
            <person name="Nikoh N."/>
            <person name="Tsuchida T."/>
            <person name="Koga R."/>
            <person name="Oshima K."/>
            <person name="Hattori M."/>
            <person name="Fukatsu T."/>
        </authorList>
    </citation>
    <scope>NUCLEOTIDE SEQUENCE [LARGE SCALE GENOMIC DNA]</scope>
    <source>
        <strain evidence="1 2">Tut</strain>
    </source>
</reference>
<gene>
    <name evidence="1" type="ORF">RINTU1_33680</name>
</gene>
<accession>A0A6L2ZT19</accession>
<protein>
    <submittedName>
        <fullName evidence="1">Uncharacterized protein</fullName>
    </submittedName>
</protein>
<sequence length="39" mass="4854">MIKKLFFYYFVFYIEINKSAINCLINSYCYFYSAYTVRL</sequence>
<dbReference type="EMBL" id="BLXO01000009">
    <property type="protein sequence ID" value="GFN47341.1"/>
    <property type="molecule type" value="Genomic_DNA"/>
</dbReference>
<proteinExistence type="predicted"/>
<organism evidence="1 2">
    <name type="scientific">Candidatus Regiella insecticola</name>
    <dbReference type="NCBI Taxonomy" id="138073"/>
    <lineage>
        <taxon>Bacteria</taxon>
        <taxon>Pseudomonadati</taxon>
        <taxon>Pseudomonadota</taxon>
        <taxon>Gammaproteobacteria</taxon>
        <taxon>Enterobacterales</taxon>
        <taxon>Enterobacteriaceae</taxon>
        <taxon>aphid secondary symbionts</taxon>
        <taxon>Candidatus Regiella</taxon>
    </lineage>
</organism>
<dbReference type="Proteomes" id="UP000504714">
    <property type="component" value="Unassembled WGS sequence"/>
</dbReference>
<dbReference type="AlphaFoldDB" id="A0A6L2ZT19"/>
<evidence type="ECO:0000313" key="1">
    <source>
        <dbReference type="EMBL" id="GFN47341.1"/>
    </source>
</evidence>
<evidence type="ECO:0000313" key="2">
    <source>
        <dbReference type="Proteomes" id="UP000504714"/>
    </source>
</evidence>
<comment type="caution">
    <text evidence="1">The sequence shown here is derived from an EMBL/GenBank/DDBJ whole genome shotgun (WGS) entry which is preliminary data.</text>
</comment>
<name>A0A6L2ZT19_9ENTR</name>